<keyword evidence="12" id="KW-0320">Glycogen biosynthesis</keyword>
<feature type="domain" description="Glycogen debranching enzyme C-terminal" evidence="17">
    <location>
        <begin position="1061"/>
        <end position="1503"/>
    </location>
</feature>
<dbReference type="InterPro" id="IPR012341">
    <property type="entry name" value="6hp_glycosidase-like_sf"/>
</dbReference>
<evidence type="ECO:0000256" key="13">
    <source>
        <dbReference type="ARBA" id="ARBA00023268"/>
    </source>
</evidence>
<dbReference type="GO" id="GO:0005980">
    <property type="term" value="P:glycogen catabolic process"/>
    <property type="evidence" value="ECO:0007669"/>
    <property type="project" value="InterPro"/>
</dbReference>
<protein>
    <recommendedName>
        <fullName evidence="7">Glycogen debranching enzyme</fullName>
        <ecNumber evidence="5">2.4.1.25</ecNumber>
        <ecNumber evidence="6">3.2.1.33</ecNumber>
    </recommendedName>
    <alternativeName>
        <fullName evidence="16">Glycogen debrancher</fullName>
    </alternativeName>
</protein>
<dbReference type="InterPro" id="IPR032790">
    <property type="entry name" value="GDE_C"/>
</dbReference>
<evidence type="ECO:0000256" key="4">
    <source>
        <dbReference type="ARBA" id="ARBA00004496"/>
    </source>
</evidence>
<evidence type="ECO:0000256" key="12">
    <source>
        <dbReference type="ARBA" id="ARBA00023056"/>
    </source>
</evidence>
<accession>A0A9P6X9Z9</accession>
<dbReference type="OrthoDB" id="10248904at2759"/>
<evidence type="ECO:0000313" key="21">
    <source>
        <dbReference type="EMBL" id="KAG1308392.1"/>
    </source>
</evidence>
<comment type="catalytic activity">
    <reaction evidence="1">
        <text>Transfers a segment of a (1-&gt;4)-alpha-D-glucan to a new position in an acceptor, which may be glucose or a (1-&gt;4)-alpha-D-glucan.</text>
        <dbReference type="EC" id="2.4.1.25"/>
    </reaction>
</comment>
<dbReference type="SUPFAM" id="SSF48208">
    <property type="entry name" value="Six-hairpin glycosidases"/>
    <property type="match status" value="1"/>
</dbReference>
<name>A0A9P6X9Z9_RHIOR</name>
<keyword evidence="8" id="KW-0963">Cytoplasm</keyword>
<evidence type="ECO:0000256" key="9">
    <source>
        <dbReference type="ARBA" id="ARBA00022676"/>
    </source>
</evidence>
<dbReference type="EC" id="3.2.1.33" evidence="6"/>
<proteinExistence type="inferred from homology"/>
<evidence type="ECO:0000259" key="17">
    <source>
        <dbReference type="Pfam" id="PF06202"/>
    </source>
</evidence>
<feature type="domain" description="Glycogen debranching enzyme glucanotransferase" evidence="19">
    <location>
        <begin position="140"/>
        <end position="583"/>
    </location>
</feature>
<dbReference type="CDD" id="cd11327">
    <property type="entry name" value="AmyAc_Glg_debranch_2"/>
    <property type="match status" value="1"/>
</dbReference>
<dbReference type="Gene3D" id="1.50.10.10">
    <property type="match status" value="1"/>
</dbReference>
<evidence type="ECO:0000256" key="8">
    <source>
        <dbReference type="ARBA" id="ARBA00022490"/>
    </source>
</evidence>
<evidence type="ECO:0000313" key="22">
    <source>
        <dbReference type="Proteomes" id="UP000716291"/>
    </source>
</evidence>
<dbReference type="PANTHER" id="PTHR10569">
    <property type="entry name" value="GLYCOGEN DEBRANCHING ENZYME"/>
    <property type="match status" value="1"/>
</dbReference>
<dbReference type="InterPro" id="IPR010401">
    <property type="entry name" value="AGL/Gdb1"/>
</dbReference>
<evidence type="ECO:0000256" key="3">
    <source>
        <dbReference type="ARBA" id="ARBA00003530"/>
    </source>
</evidence>
<comment type="similarity">
    <text evidence="15">Belongs to the glycogen debranching enzyme family.</text>
</comment>
<dbReference type="GO" id="GO:0004134">
    <property type="term" value="F:4-alpha-glucanotransferase activity"/>
    <property type="evidence" value="ECO:0007669"/>
    <property type="project" value="UniProtKB-EC"/>
</dbReference>
<comment type="subcellular location">
    <subcellularLocation>
        <location evidence="4">Cytoplasm</location>
    </subcellularLocation>
</comment>
<keyword evidence="13" id="KW-0511">Multifunctional enzyme</keyword>
<comment type="catalytic activity">
    <reaction evidence="2">
        <text>Hydrolysis of (1-&gt;6)-alpha-D-glucosidic branch linkages in glycogen phosphorylase limit dextrin.</text>
        <dbReference type="EC" id="3.2.1.33"/>
    </reaction>
</comment>
<keyword evidence="14" id="KW-0326">Glycosidase</keyword>
<evidence type="ECO:0000256" key="11">
    <source>
        <dbReference type="ARBA" id="ARBA00022801"/>
    </source>
</evidence>
<dbReference type="Pfam" id="PF14699">
    <property type="entry name" value="hGDE_N"/>
    <property type="match status" value="1"/>
</dbReference>
<evidence type="ECO:0000259" key="19">
    <source>
        <dbReference type="Pfam" id="PF14701"/>
    </source>
</evidence>
<evidence type="ECO:0000256" key="16">
    <source>
        <dbReference type="ARBA" id="ARBA00031477"/>
    </source>
</evidence>
<gene>
    <name evidence="21" type="ORF">G6F64_006076</name>
</gene>
<dbReference type="Pfam" id="PF06202">
    <property type="entry name" value="GDE_C"/>
    <property type="match status" value="1"/>
</dbReference>
<dbReference type="GO" id="GO:0004135">
    <property type="term" value="F:amylo-alpha-1,6-glucosidase activity"/>
    <property type="evidence" value="ECO:0007669"/>
    <property type="project" value="UniProtKB-EC"/>
</dbReference>
<feature type="domain" description="Eukaryotic glycogen debranching enzyme N-terminal" evidence="18">
    <location>
        <begin position="45"/>
        <end position="130"/>
    </location>
</feature>
<evidence type="ECO:0000256" key="2">
    <source>
        <dbReference type="ARBA" id="ARBA00000927"/>
    </source>
</evidence>
<keyword evidence="11" id="KW-0378">Hydrolase</keyword>
<evidence type="ECO:0000256" key="10">
    <source>
        <dbReference type="ARBA" id="ARBA00022679"/>
    </source>
</evidence>
<evidence type="ECO:0000256" key="14">
    <source>
        <dbReference type="ARBA" id="ARBA00023295"/>
    </source>
</evidence>
<dbReference type="Pfam" id="PF14702">
    <property type="entry name" value="hGDE_central"/>
    <property type="match status" value="1"/>
</dbReference>
<dbReference type="Pfam" id="PF14701">
    <property type="entry name" value="hDGE_amylase"/>
    <property type="match status" value="1"/>
</dbReference>
<dbReference type="SUPFAM" id="SSF51445">
    <property type="entry name" value="(Trans)glycosidases"/>
    <property type="match status" value="1"/>
</dbReference>
<keyword evidence="22" id="KW-1185">Reference proteome</keyword>
<dbReference type="InterPro" id="IPR017853">
    <property type="entry name" value="GH"/>
</dbReference>
<evidence type="ECO:0000256" key="7">
    <source>
        <dbReference type="ARBA" id="ARBA00020723"/>
    </source>
</evidence>
<dbReference type="EMBL" id="JAANQT010000785">
    <property type="protein sequence ID" value="KAG1308392.1"/>
    <property type="molecule type" value="Genomic_DNA"/>
</dbReference>
<reference evidence="21" key="1">
    <citation type="journal article" date="2020" name="Microb. Genom.">
        <title>Genetic diversity of clinical and environmental Mucorales isolates obtained from an investigation of mucormycosis cases among solid organ transplant recipients.</title>
        <authorList>
            <person name="Nguyen M.H."/>
            <person name="Kaul D."/>
            <person name="Muto C."/>
            <person name="Cheng S.J."/>
            <person name="Richter R.A."/>
            <person name="Bruno V.M."/>
            <person name="Liu G."/>
            <person name="Beyhan S."/>
            <person name="Sundermann A.J."/>
            <person name="Mounaud S."/>
            <person name="Pasculle A.W."/>
            <person name="Nierman W.C."/>
            <person name="Driscoll E."/>
            <person name="Cumbie R."/>
            <person name="Clancy C.J."/>
            <person name="Dupont C.L."/>
        </authorList>
    </citation>
    <scope>NUCLEOTIDE SEQUENCE</scope>
    <source>
        <strain evidence="21">GL11</strain>
    </source>
</reference>
<dbReference type="PANTHER" id="PTHR10569:SF2">
    <property type="entry name" value="GLYCOGEN DEBRANCHING ENZYME"/>
    <property type="match status" value="1"/>
</dbReference>
<dbReference type="InterPro" id="IPR008928">
    <property type="entry name" value="6-hairpin_glycosidase_sf"/>
</dbReference>
<dbReference type="InterPro" id="IPR032788">
    <property type="entry name" value="AGL_central"/>
</dbReference>
<dbReference type="InterPro" id="IPR029436">
    <property type="entry name" value="AGL_euk_N"/>
</dbReference>
<evidence type="ECO:0000259" key="20">
    <source>
        <dbReference type="Pfam" id="PF14702"/>
    </source>
</evidence>
<feature type="domain" description="Glycogen debranching enzyme central" evidence="20">
    <location>
        <begin position="735"/>
        <end position="972"/>
    </location>
</feature>
<keyword evidence="10" id="KW-0808">Transferase</keyword>
<dbReference type="FunFam" id="3.20.20.80:FF:000242">
    <property type="entry name" value="Glycogen debranching enzyme Gdb1, putative"/>
    <property type="match status" value="1"/>
</dbReference>
<organism evidence="21 22">
    <name type="scientific">Rhizopus oryzae</name>
    <name type="common">Mucormycosis agent</name>
    <name type="synonym">Rhizopus arrhizus var. delemar</name>
    <dbReference type="NCBI Taxonomy" id="64495"/>
    <lineage>
        <taxon>Eukaryota</taxon>
        <taxon>Fungi</taxon>
        <taxon>Fungi incertae sedis</taxon>
        <taxon>Mucoromycota</taxon>
        <taxon>Mucoromycotina</taxon>
        <taxon>Mucoromycetes</taxon>
        <taxon>Mucorales</taxon>
        <taxon>Mucorineae</taxon>
        <taxon>Rhizopodaceae</taxon>
        <taxon>Rhizopus</taxon>
    </lineage>
</organism>
<evidence type="ECO:0000256" key="15">
    <source>
        <dbReference type="ARBA" id="ARBA00025780"/>
    </source>
</evidence>
<evidence type="ECO:0000259" key="18">
    <source>
        <dbReference type="Pfam" id="PF14699"/>
    </source>
</evidence>
<dbReference type="FunFam" id="1.50.10.10:FF:000039">
    <property type="entry name" value="Glycogen debranching enzyme Gdb1, putative"/>
    <property type="match status" value="1"/>
</dbReference>
<dbReference type="GO" id="GO:0005737">
    <property type="term" value="C:cytoplasm"/>
    <property type="evidence" value="ECO:0007669"/>
    <property type="project" value="UniProtKB-SubCell"/>
</dbReference>
<keyword evidence="9" id="KW-0328">Glycosyltransferase</keyword>
<dbReference type="GO" id="GO:0005978">
    <property type="term" value="P:glycogen biosynthetic process"/>
    <property type="evidence" value="ECO:0007669"/>
    <property type="project" value="UniProtKB-KW"/>
</dbReference>
<dbReference type="EC" id="2.4.1.25" evidence="5"/>
<dbReference type="InterPro" id="IPR032792">
    <property type="entry name" value="AGL_glucanoTrfase"/>
</dbReference>
<dbReference type="Proteomes" id="UP000716291">
    <property type="component" value="Unassembled WGS sequence"/>
</dbReference>
<dbReference type="InterPro" id="IPR006421">
    <property type="entry name" value="Glycogen_debranch_met"/>
</dbReference>
<evidence type="ECO:0000256" key="5">
    <source>
        <dbReference type="ARBA" id="ARBA00012560"/>
    </source>
</evidence>
<sequence>MVFIQDPNTQALPRLYSLTLDDDGSPTKDKSYIRIPLFKGQVILRFILEPGTLAAGEHPILYTNYPIKGEFKRDSFHPVKFIKDPHLLHAYCDINLDVPGAYQYRVAYRHEGKDVTSQTGYVIAEPRIKLPSKDKNNSLLPLDGLVILSMVPKWMGPITEWQSLLDTVEYSGYNMIHFVPLQKRGVSNSPYSISDQLAFDDDVFDPKDRKKSNKERLAIVQKAIGNIHEKHGILSLSDVVWNHTSNSTEFLLHHPEAGYNLHNSPHLIPAYELDTALIELSDKFDQVGLPKEIRSDRDADMIVEYIKANIFKDLKLYEYKVIDLEKHVDIIRNALKGRSDKLSCNPDVYHNVYELDVKKRIALFGKDVIRNGHLGTRFHKTIHLPAALSFLLAFNKIKHLEDVSDEQVENLVGSFKSLLNDYNLPLYEEYDEECKVALDNIKGRLLFTRLAENGPKLGPISKNNPVIETYFTRLEDPKNVHPSGSMMLANNGWIWNADPLKDFAGPDSSAYLRREVIIWGDCVKLRYGKAPEDNPWLWKQMRDYTEQVASMFHGIRIDNCHSTPIHVAEYFLDAARKIRPDLYVLAELFTGSAERDNDFVSRLGIHALIREAMQAWDTHELSRLAHRHGGKPVGSMDEDMIWKVVPYEDKKYEKVLSIPVTCGSMPRALFMDCTHDNETPFQKRTPEDALPNAAIVAFSDCATGSVKGYDEIYPRLLDIVNEKGRYDPHPNHKTGIIEAKRKLNLLHRKMCLDGYREVYVHQENDFLLVHRQHPGSQNGYLLISRTAFPGQGTGHSPIRLRGSTIEFEFAYSLKIDDRHPPEKTQYLQGLSSHLENLNSPEVIEGHDEKGRYSEIILSDSFTPGSICVVKTSIGDKYAEIHEQVTRIDDDVVSTLNLLDCNVVLYRCASEEISATSGDGVYNVPNFGELVYAGLQGFMSVLNPIIASNDLGHPFCDNLRAGLWAVDYTIHHLKAYLKDHPNLASLINWFESRSGLLHSLPDFLVPKYFALTIKTAYDKVYAHALTLMSPLVQRGDRFIKQLAITSVQLYGKVPNAGLNPLESTASLAAGLPHFTVQHMRVWGRDVFISLRGLLMVTGQYEAAKHHIISFAGSLRHGLIPNLLDSVRYPRYNSRDSVWFFLQAIQDYYHLAPDGPSILKADVPRRFPKDDRFVEVEEGYKYSVTMAELIQEIMERHARGIHFREHNAGPAIDSQMTDEGFNIDIEVDWESGVLVGGNIWNCGTWMDKMGESPKAKNKGYPGTPRDGAPVEITGLLKSTLRWINELVKRKEFQWCSVDHIGKEDKTITYHDWNELLQTNFERVYYIPQDPAQDKDYDVISKIINRRGIYKDVYKATYAYTEYQLRPNFAVAMTVAPELFRKEHAQQTIKMCKDVLLGPLGMKTLDPADQQYRPYYHNSDDSEDFQTAKGRNYHQGPEWLWPLGYFLRAALHFHAIPQQEIARILREHRKYIEENVWCGLPELTNKDGEFCPDSCTTQAWSTATLLDLIHDLIEGA</sequence>
<dbReference type="NCBIfam" id="TIGR01531">
    <property type="entry name" value="glyc_debranch"/>
    <property type="match status" value="1"/>
</dbReference>
<dbReference type="Gene3D" id="3.20.20.80">
    <property type="entry name" value="Glycosidases"/>
    <property type="match status" value="1"/>
</dbReference>
<comment type="function">
    <text evidence="3">Multifunctional enzyme acting as 1,4-alpha-D-glucan:1,4-alpha-D-glucan 4-alpha-D-glycosyltransferase and amylo-1,6-glucosidase in glycogen degradation.</text>
</comment>
<comment type="caution">
    <text evidence="21">The sequence shown here is derived from an EMBL/GenBank/DDBJ whole genome shotgun (WGS) entry which is preliminary data.</text>
</comment>
<evidence type="ECO:0000256" key="1">
    <source>
        <dbReference type="ARBA" id="ARBA00000439"/>
    </source>
</evidence>
<evidence type="ECO:0000256" key="6">
    <source>
        <dbReference type="ARBA" id="ARBA00012778"/>
    </source>
</evidence>